<dbReference type="InterPro" id="IPR050238">
    <property type="entry name" value="DNA_Rep/Repair_Clamp_Loader"/>
</dbReference>
<dbReference type="AlphaFoldDB" id="A0A5C8Z8M3"/>
<evidence type="ECO:0000256" key="3">
    <source>
        <dbReference type="ARBA" id="ARBA00049244"/>
    </source>
</evidence>
<dbReference type="OrthoDB" id="9811073at2"/>
<dbReference type="SUPFAM" id="SSF52540">
    <property type="entry name" value="P-loop containing nucleoside triphosphate hydrolases"/>
    <property type="match status" value="1"/>
</dbReference>
<evidence type="ECO:0000256" key="1">
    <source>
        <dbReference type="ARBA" id="ARBA00012417"/>
    </source>
</evidence>
<name>A0A5C8Z8M3_9GAMM</name>
<dbReference type="Proteomes" id="UP000321764">
    <property type="component" value="Unassembled WGS sequence"/>
</dbReference>
<dbReference type="GO" id="GO:0008408">
    <property type="term" value="F:3'-5' exonuclease activity"/>
    <property type="evidence" value="ECO:0007669"/>
    <property type="project" value="InterPro"/>
</dbReference>
<comment type="catalytic activity">
    <reaction evidence="3">
        <text>DNA(n) + a 2'-deoxyribonucleoside 5'-triphosphate = DNA(n+1) + diphosphate</text>
        <dbReference type="Rhea" id="RHEA:22508"/>
        <dbReference type="Rhea" id="RHEA-COMP:17339"/>
        <dbReference type="Rhea" id="RHEA-COMP:17340"/>
        <dbReference type="ChEBI" id="CHEBI:33019"/>
        <dbReference type="ChEBI" id="CHEBI:61560"/>
        <dbReference type="ChEBI" id="CHEBI:173112"/>
        <dbReference type="EC" id="2.7.7.7"/>
    </reaction>
</comment>
<dbReference type="PANTHER" id="PTHR11669:SF8">
    <property type="entry name" value="DNA POLYMERASE III SUBUNIT DELTA"/>
    <property type="match status" value="1"/>
</dbReference>
<proteinExistence type="predicted"/>
<dbReference type="GO" id="GO:0003887">
    <property type="term" value="F:DNA-directed DNA polymerase activity"/>
    <property type="evidence" value="ECO:0007669"/>
    <property type="project" value="UniProtKB-KW"/>
</dbReference>
<protein>
    <recommendedName>
        <fullName evidence="1">DNA-directed DNA polymerase</fullName>
        <ecNumber evidence="1">2.7.7.7</ecNumber>
    </recommendedName>
</protein>
<organism evidence="4 5">
    <name type="scientific">Reinekea thalattae</name>
    <dbReference type="NCBI Taxonomy" id="2593301"/>
    <lineage>
        <taxon>Bacteria</taxon>
        <taxon>Pseudomonadati</taxon>
        <taxon>Pseudomonadota</taxon>
        <taxon>Gammaproteobacteria</taxon>
        <taxon>Oceanospirillales</taxon>
        <taxon>Saccharospirillaceae</taxon>
        <taxon>Reinekea</taxon>
    </lineage>
</organism>
<dbReference type="InterPro" id="IPR027417">
    <property type="entry name" value="P-loop_NTPase"/>
</dbReference>
<dbReference type="EMBL" id="VKAD01000001">
    <property type="protein sequence ID" value="TXR53511.1"/>
    <property type="molecule type" value="Genomic_DNA"/>
</dbReference>
<dbReference type="Gene3D" id="3.40.50.300">
    <property type="entry name" value="P-loop containing nucleotide triphosphate hydrolases"/>
    <property type="match status" value="1"/>
</dbReference>
<dbReference type="PANTHER" id="PTHR11669">
    <property type="entry name" value="REPLICATION FACTOR C / DNA POLYMERASE III GAMMA-TAU SUBUNIT"/>
    <property type="match status" value="1"/>
</dbReference>
<dbReference type="GO" id="GO:0009360">
    <property type="term" value="C:DNA polymerase III complex"/>
    <property type="evidence" value="ECO:0007669"/>
    <property type="project" value="TreeGrafter"/>
</dbReference>
<keyword evidence="2" id="KW-0239">DNA-directed DNA polymerase</keyword>
<dbReference type="NCBIfam" id="TIGR00678">
    <property type="entry name" value="holB"/>
    <property type="match status" value="1"/>
</dbReference>
<dbReference type="EC" id="2.7.7.7" evidence="1"/>
<sequence>MQHWSFILHSATDVQTVPIWLTADQDKLLTQYRQGRLPHGILLVGHAGDGREVLTDKIIEALFCTQLQANQACGECKSCKLFATKHHPDYVRIEPEGKSQTIKVDAIRSIVQKVTGTAQQGGNKVVRIESAECMNLSAANALLKILEEPAANTYIFLATHELSRLLPTLRSRCRIQTLARPTEAQAAAFLQQQGYQNLPELALAITNGHPMLAAKLTEQDVQRWQETEAKLATEKQFMELSRYISGQDMAALIRQMMLWLDTAIRAQQQSSLSYTGISTTVIESLVKQDASRLFALRDYLVNKLSAISRQANLNPQMMAEGIASQWLSIQS</sequence>
<comment type="caution">
    <text evidence="4">The sequence shown here is derived from an EMBL/GenBank/DDBJ whole genome shotgun (WGS) entry which is preliminary data.</text>
</comment>
<keyword evidence="5" id="KW-1185">Reference proteome</keyword>
<evidence type="ECO:0000313" key="4">
    <source>
        <dbReference type="EMBL" id="TXR53511.1"/>
    </source>
</evidence>
<accession>A0A5C8Z8M3</accession>
<dbReference type="GO" id="GO:0006261">
    <property type="term" value="P:DNA-templated DNA replication"/>
    <property type="evidence" value="ECO:0007669"/>
    <property type="project" value="TreeGrafter"/>
</dbReference>
<keyword evidence="4" id="KW-0808">Transferase</keyword>
<gene>
    <name evidence="4" type="primary">holB</name>
    <name evidence="4" type="ORF">FME95_02785</name>
</gene>
<dbReference type="InterPro" id="IPR004622">
    <property type="entry name" value="DNA_pol_HolB"/>
</dbReference>
<reference evidence="4 5" key="1">
    <citation type="submission" date="2019-07" db="EMBL/GenBank/DDBJ databases">
        <title>Reinekea sp. strain SSH23 genome sequencing and assembly.</title>
        <authorList>
            <person name="Kim I."/>
        </authorList>
    </citation>
    <scope>NUCLEOTIDE SEQUENCE [LARGE SCALE GENOMIC DNA]</scope>
    <source>
        <strain evidence="4 5">SSH23</strain>
    </source>
</reference>
<evidence type="ECO:0000313" key="5">
    <source>
        <dbReference type="Proteomes" id="UP000321764"/>
    </source>
</evidence>
<keyword evidence="4" id="KW-0548">Nucleotidyltransferase</keyword>
<evidence type="ECO:0000256" key="2">
    <source>
        <dbReference type="ARBA" id="ARBA00022932"/>
    </source>
</evidence>
<dbReference type="Pfam" id="PF13177">
    <property type="entry name" value="DNA_pol3_delta2"/>
    <property type="match status" value="1"/>
</dbReference>